<name>A0A100W6I6_9MYCO</name>
<evidence type="ECO:0000313" key="9">
    <source>
        <dbReference type="Proteomes" id="UP000069620"/>
    </source>
</evidence>
<dbReference type="SUPFAM" id="SSF103473">
    <property type="entry name" value="MFS general substrate transporter"/>
    <property type="match status" value="1"/>
</dbReference>
<feature type="transmembrane region" description="Helical" evidence="6">
    <location>
        <begin position="146"/>
        <end position="168"/>
    </location>
</feature>
<keyword evidence="9" id="KW-1185">Reference proteome</keyword>
<dbReference type="GO" id="GO:0005886">
    <property type="term" value="C:plasma membrane"/>
    <property type="evidence" value="ECO:0007669"/>
    <property type="project" value="UniProtKB-SubCell"/>
</dbReference>
<comment type="subcellular location">
    <subcellularLocation>
        <location evidence="1">Cell membrane</location>
        <topology evidence="1">Multi-pass membrane protein</topology>
    </subcellularLocation>
</comment>
<dbReference type="STRING" id="146020.RMCB_6657"/>
<gene>
    <name evidence="8" type="ORF">RMCB_6657</name>
</gene>
<evidence type="ECO:0000256" key="1">
    <source>
        <dbReference type="ARBA" id="ARBA00004651"/>
    </source>
</evidence>
<dbReference type="OrthoDB" id="8596007at2"/>
<evidence type="ECO:0000256" key="5">
    <source>
        <dbReference type="ARBA" id="ARBA00023136"/>
    </source>
</evidence>
<evidence type="ECO:0000313" key="8">
    <source>
        <dbReference type="EMBL" id="GAS92561.1"/>
    </source>
</evidence>
<keyword evidence="4 6" id="KW-1133">Transmembrane helix</keyword>
<keyword evidence="5 6" id="KW-0472">Membrane</keyword>
<feature type="transmembrane region" description="Helical" evidence="6">
    <location>
        <begin position="113"/>
        <end position="134"/>
    </location>
</feature>
<evidence type="ECO:0000256" key="3">
    <source>
        <dbReference type="ARBA" id="ARBA00022692"/>
    </source>
</evidence>
<feature type="transmembrane region" description="Helical" evidence="6">
    <location>
        <begin position="290"/>
        <end position="307"/>
    </location>
</feature>
<evidence type="ECO:0000256" key="6">
    <source>
        <dbReference type="SAM" id="Phobius"/>
    </source>
</evidence>
<dbReference type="PANTHER" id="PTHR43124:SF3">
    <property type="entry name" value="CHLORAMPHENICOL EFFLUX PUMP RV0191"/>
    <property type="match status" value="1"/>
</dbReference>
<keyword evidence="2" id="KW-1003">Cell membrane</keyword>
<dbReference type="InterPro" id="IPR050189">
    <property type="entry name" value="MFS_Efflux_Transporters"/>
</dbReference>
<accession>A0A100W6I6</accession>
<evidence type="ECO:0000259" key="7">
    <source>
        <dbReference type="PROSITE" id="PS50850"/>
    </source>
</evidence>
<dbReference type="InterPro" id="IPR011701">
    <property type="entry name" value="MFS"/>
</dbReference>
<dbReference type="RefSeq" id="WP_063979700.1">
    <property type="nucleotide sequence ID" value="NZ_BCSX01000056.1"/>
</dbReference>
<dbReference type="Pfam" id="PF07690">
    <property type="entry name" value="MFS_1"/>
    <property type="match status" value="1"/>
</dbReference>
<dbReference type="InterPro" id="IPR020846">
    <property type="entry name" value="MFS_dom"/>
</dbReference>
<dbReference type="AlphaFoldDB" id="A0A100W6I6"/>
<evidence type="ECO:0000256" key="4">
    <source>
        <dbReference type="ARBA" id="ARBA00022989"/>
    </source>
</evidence>
<dbReference type="EMBL" id="BCSX01000056">
    <property type="protein sequence ID" value="GAS92561.1"/>
    <property type="molecule type" value="Genomic_DNA"/>
</dbReference>
<dbReference type="PANTHER" id="PTHR43124">
    <property type="entry name" value="PURINE EFFLUX PUMP PBUE"/>
    <property type="match status" value="1"/>
</dbReference>
<feature type="transmembrane region" description="Helical" evidence="6">
    <location>
        <begin position="262"/>
        <end position="283"/>
    </location>
</feature>
<proteinExistence type="predicted"/>
<feature type="transmembrane region" description="Helical" evidence="6">
    <location>
        <begin position="58"/>
        <end position="80"/>
    </location>
</feature>
<dbReference type="InterPro" id="IPR036259">
    <property type="entry name" value="MFS_trans_sf"/>
</dbReference>
<protein>
    <submittedName>
        <fullName evidence="8">MFS family transporter</fullName>
    </submittedName>
</protein>
<dbReference type="Proteomes" id="UP000069620">
    <property type="component" value="Unassembled WGS sequence"/>
</dbReference>
<feature type="transmembrane region" description="Helical" evidence="6">
    <location>
        <begin position="352"/>
        <end position="370"/>
    </location>
</feature>
<dbReference type="Gene3D" id="1.20.1250.20">
    <property type="entry name" value="MFS general substrate transporter like domains"/>
    <property type="match status" value="2"/>
</dbReference>
<feature type="domain" description="Major facilitator superfamily (MFS) profile" evidence="7">
    <location>
        <begin position="22"/>
        <end position="406"/>
    </location>
</feature>
<comment type="caution">
    <text evidence="8">The sequence shown here is derived from an EMBL/GenBank/DDBJ whole genome shotgun (WGS) entry which is preliminary data.</text>
</comment>
<sequence>MRNITRNAADMTPLSSTTAWTMFAAVLLAYSVNAMDRMIFPVLLTDIRTEYQFELSLAGLQSTMFALGMGLTGVPLGYALQRYGRKSTIIAGTALFSLATLLTVVSLGFADMLLWRVASGVGEAMQLGAILTVASTAFPQRRGVAIGAVNTAFALGSVVGPLLGVALLERYHTWRAPMICFAMLGLALAVMVAFVVSPRLTELNPEPTDDAQPRGGDGPSLRSRNPLILAGVTALFGLIDFGYIGMYATFLREHHGFSAGDAGLAVSLSGLAAFASPLGGWLTDRLNPKVFITALCLMQAVAGAALFAGPAEVWWQCAWSLIFGLIASSGLYVALAASLVRSVDPSRTSQASGLFITCIYIAAAFAGLLYSDLVAAISWIAAGLVQISGLSLICAGLTLLLNNCTVNHHRTATSRSLQHP</sequence>
<feature type="transmembrane region" description="Helical" evidence="6">
    <location>
        <begin position="313"/>
        <end position="340"/>
    </location>
</feature>
<feature type="transmembrane region" description="Helical" evidence="6">
    <location>
        <begin position="227"/>
        <end position="250"/>
    </location>
</feature>
<keyword evidence="3 6" id="KW-0812">Transmembrane</keyword>
<dbReference type="PROSITE" id="PS50850">
    <property type="entry name" value="MFS"/>
    <property type="match status" value="1"/>
</dbReference>
<feature type="transmembrane region" description="Helical" evidence="6">
    <location>
        <begin position="87"/>
        <end position="107"/>
    </location>
</feature>
<evidence type="ECO:0000256" key="2">
    <source>
        <dbReference type="ARBA" id="ARBA00022475"/>
    </source>
</evidence>
<feature type="transmembrane region" description="Helical" evidence="6">
    <location>
        <begin position="376"/>
        <end position="401"/>
    </location>
</feature>
<dbReference type="GO" id="GO:0022857">
    <property type="term" value="F:transmembrane transporter activity"/>
    <property type="evidence" value="ECO:0007669"/>
    <property type="project" value="InterPro"/>
</dbReference>
<reference evidence="9" key="1">
    <citation type="journal article" date="2016" name="Genome Announc.">
        <title>Draft Genome Sequences of Five Rapidly Growing Mycobacterium Species, M. thermoresistibile, M. fortuitum subsp. acetamidolyticum, M. canariasense, M. brisbanense, and M. novocastrense.</title>
        <authorList>
            <person name="Katahira K."/>
            <person name="Ogura Y."/>
            <person name="Gotoh Y."/>
            <person name="Hayashi T."/>
        </authorList>
    </citation>
    <scope>NUCLEOTIDE SEQUENCE [LARGE SCALE GENOMIC DNA]</scope>
    <source>
        <strain evidence="9">JCM15654</strain>
    </source>
</reference>
<organism evidence="8 9">
    <name type="scientific">Mycolicibacterium brisbanense</name>
    <dbReference type="NCBI Taxonomy" id="146020"/>
    <lineage>
        <taxon>Bacteria</taxon>
        <taxon>Bacillati</taxon>
        <taxon>Actinomycetota</taxon>
        <taxon>Actinomycetes</taxon>
        <taxon>Mycobacteriales</taxon>
        <taxon>Mycobacteriaceae</taxon>
        <taxon>Mycolicibacterium</taxon>
    </lineage>
</organism>
<feature type="transmembrane region" description="Helical" evidence="6">
    <location>
        <begin position="174"/>
        <end position="196"/>
    </location>
</feature>
<reference evidence="9" key="2">
    <citation type="submission" date="2016-02" db="EMBL/GenBank/DDBJ databases">
        <title>Draft genome sequence of five rapidly growing Mycobacterium species.</title>
        <authorList>
            <person name="Katahira K."/>
            <person name="Gotou Y."/>
            <person name="Iida K."/>
            <person name="Ogura Y."/>
            <person name="Hayashi T."/>
        </authorList>
    </citation>
    <scope>NUCLEOTIDE SEQUENCE [LARGE SCALE GENOMIC DNA]</scope>
    <source>
        <strain evidence="9">JCM15654</strain>
    </source>
</reference>